<accession>A0ABV6J677</accession>
<proteinExistence type="predicted"/>
<sequence>MKAIETAGQQELEKAQLADKAAKEKEGSAELASSQLGFVRCRLL</sequence>
<keyword evidence="2" id="KW-1185">Reference proteome</keyword>
<organism evidence="1 2">
    <name type="scientific">Paenibacillus mendelii</name>
    <dbReference type="NCBI Taxonomy" id="206163"/>
    <lineage>
        <taxon>Bacteria</taxon>
        <taxon>Bacillati</taxon>
        <taxon>Bacillota</taxon>
        <taxon>Bacilli</taxon>
        <taxon>Bacillales</taxon>
        <taxon>Paenibacillaceae</taxon>
        <taxon>Paenibacillus</taxon>
    </lineage>
</organism>
<evidence type="ECO:0000313" key="2">
    <source>
        <dbReference type="Proteomes" id="UP001589818"/>
    </source>
</evidence>
<dbReference type="Proteomes" id="UP001589818">
    <property type="component" value="Unassembled WGS sequence"/>
</dbReference>
<evidence type="ECO:0000313" key="1">
    <source>
        <dbReference type="EMBL" id="MFC0391366.1"/>
    </source>
</evidence>
<gene>
    <name evidence="1" type="ORF">ACFFJ8_08255</name>
</gene>
<reference evidence="1 2" key="1">
    <citation type="submission" date="2024-09" db="EMBL/GenBank/DDBJ databases">
        <authorList>
            <person name="Sun Q."/>
            <person name="Mori K."/>
        </authorList>
    </citation>
    <scope>NUCLEOTIDE SEQUENCE [LARGE SCALE GENOMIC DNA]</scope>
    <source>
        <strain evidence="1 2">CCM 4839</strain>
    </source>
</reference>
<dbReference type="EMBL" id="JBHLVF010000010">
    <property type="protein sequence ID" value="MFC0391366.1"/>
    <property type="molecule type" value="Genomic_DNA"/>
</dbReference>
<comment type="caution">
    <text evidence="1">The sequence shown here is derived from an EMBL/GenBank/DDBJ whole genome shotgun (WGS) entry which is preliminary data.</text>
</comment>
<protein>
    <submittedName>
        <fullName evidence="1">Uncharacterized protein</fullName>
    </submittedName>
</protein>
<dbReference type="RefSeq" id="WP_256555251.1">
    <property type="nucleotide sequence ID" value="NZ_JANHOF010000004.1"/>
</dbReference>
<name>A0ABV6J677_9BACL</name>